<evidence type="ECO:0000256" key="1">
    <source>
        <dbReference type="SAM" id="MobiDB-lite"/>
    </source>
</evidence>
<gene>
    <name evidence="2" type="ORF">FRZ44_28370</name>
</gene>
<sequence length="504" mass="55942">MDETRDAFAYRCLPLNIANAHGWEIVCPVAFSAKWNGGAGLGDVDIRSAAESFLQPASMFGHGVLTFHVNGLFRTDPGWNLFASGPPNSPKDGIYPLSGVIETDWAPYTFTMNWRFTRPDHWISFDEGEPFCFVFPVQRGLLDKIEPEFHLLSSAPDLQAQYEAWSRERNKFSDRLTVVDSAEQKERWQKRYYRGLDMREKPGVGDHEAKLRLPEFVDKRPPSAVSAEQQHRKPLPIFFRKVVELSRIKHAKLGLVRNQYGFAATTSLIPLVVSELAHAAPYYPIAFSANDPPRPFCVVGALPGINQHVNADGNWRPGYYIPVAVRRYPFITIVSRDNPNTLILGIDETATQLDPSAPDKLFSNGEMTALCRDELEFCAAVATAFEQTDLLFEPLTRMGLLMPSRNVTPGRIAARFCMSSLRVIDPERLAALPEATRATWKANGLLAVLEAQVASARNWEQLLALEDAISLGTAGPSDFTPGANAHQRPGESGSRSQPSGSSKD</sequence>
<evidence type="ECO:0008006" key="4">
    <source>
        <dbReference type="Google" id="ProtNLM"/>
    </source>
</evidence>
<proteinExistence type="predicted"/>
<feature type="compositionally biased region" description="Low complexity" evidence="1">
    <location>
        <begin position="490"/>
        <end position="504"/>
    </location>
</feature>
<dbReference type="InterPro" id="IPR045709">
    <property type="entry name" value="DUF6065"/>
</dbReference>
<dbReference type="InterPro" id="IPR010836">
    <property type="entry name" value="SapC"/>
</dbReference>
<dbReference type="KEGG" id="htq:FRZ44_28370"/>
<dbReference type="Pfam" id="PF07277">
    <property type="entry name" value="SapC"/>
    <property type="match status" value="1"/>
</dbReference>
<feature type="region of interest" description="Disordered" evidence="1">
    <location>
        <begin position="475"/>
        <end position="504"/>
    </location>
</feature>
<accession>A0A5J6MJU6</accession>
<dbReference type="Proteomes" id="UP000326202">
    <property type="component" value="Chromosome"/>
</dbReference>
<evidence type="ECO:0000313" key="3">
    <source>
        <dbReference type="Proteomes" id="UP000326202"/>
    </source>
</evidence>
<organism evidence="2 3">
    <name type="scientific">Hypericibacter terrae</name>
    <dbReference type="NCBI Taxonomy" id="2602015"/>
    <lineage>
        <taxon>Bacteria</taxon>
        <taxon>Pseudomonadati</taxon>
        <taxon>Pseudomonadota</taxon>
        <taxon>Alphaproteobacteria</taxon>
        <taxon>Rhodospirillales</taxon>
        <taxon>Dongiaceae</taxon>
        <taxon>Hypericibacter</taxon>
    </lineage>
</organism>
<dbReference type="Pfam" id="PF19541">
    <property type="entry name" value="DUF6065"/>
    <property type="match status" value="1"/>
</dbReference>
<protein>
    <recommendedName>
        <fullName evidence="4">SapC family protein</fullName>
    </recommendedName>
</protein>
<reference evidence="2 3" key="1">
    <citation type="submission" date="2019-08" db="EMBL/GenBank/DDBJ databases">
        <title>Hyperibacter terrae gen. nov., sp. nov. and Hyperibacter viscosus sp. nov., two new members in the family Rhodospirillaceae isolated from the rhizosphere of Hypericum perforatum.</title>
        <authorList>
            <person name="Noviana Z."/>
        </authorList>
    </citation>
    <scope>NUCLEOTIDE SEQUENCE [LARGE SCALE GENOMIC DNA]</scope>
    <source>
        <strain evidence="2 3">R5913</strain>
    </source>
</reference>
<dbReference type="AlphaFoldDB" id="A0A5J6MJU6"/>
<evidence type="ECO:0000313" key="2">
    <source>
        <dbReference type="EMBL" id="QEX17537.1"/>
    </source>
</evidence>
<keyword evidence="3" id="KW-1185">Reference proteome</keyword>
<dbReference type="EMBL" id="CP042906">
    <property type="protein sequence ID" value="QEX17537.1"/>
    <property type="molecule type" value="Genomic_DNA"/>
</dbReference>
<name>A0A5J6MJU6_9PROT</name>